<feature type="compositionally biased region" description="Acidic residues" evidence="2">
    <location>
        <begin position="462"/>
        <end position="478"/>
    </location>
</feature>
<protein>
    <submittedName>
        <fullName evidence="3">Uncharacterized protein</fullName>
    </submittedName>
</protein>
<keyword evidence="4" id="KW-1185">Reference proteome</keyword>
<evidence type="ECO:0000256" key="2">
    <source>
        <dbReference type="SAM" id="MobiDB-lite"/>
    </source>
</evidence>
<name>A0ABQ8Z620_9EUKA</name>
<feature type="compositionally biased region" description="Basic and acidic residues" evidence="2">
    <location>
        <begin position="735"/>
        <end position="761"/>
    </location>
</feature>
<feature type="compositionally biased region" description="Basic and acidic residues" evidence="2">
    <location>
        <begin position="438"/>
        <end position="450"/>
    </location>
</feature>
<feature type="compositionally biased region" description="Basic and acidic residues" evidence="2">
    <location>
        <begin position="531"/>
        <end position="551"/>
    </location>
</feature>
<evidence type="ECO:0000313" key="3">
    <source>
        <dbReference type="EMBL" id="KAJ6252320.1"/>
    </source>
</evidence>
<dbReference type="InterPro" id="IPR001363">
    <property type="entry name" value="Prot_inh_fetuin_CS"/>
</dbReference>
<gene>
    <name evidence="3" type="ORF">M0813_14471</name>
</gene>
<keyword evidence="1" id="KW-0175">Coiled coil</keyword>
<reference evidence="3" key="1">
    <citation type="submission" date="2022-08" db="EMBL/GenBank/DDBJ databases">
        <title>Novel sulfate-reducing endosymbionts in the free-living metamonad Anaeramoeba.</title>
        <authorList>
            <person name="Jerlstrom-Hultqvist J."/>
            <person name="Cepicka I."/>
            <person name="Gallot-Lavallee L."/>
            <person name="Salas-Leiva D."/>
            <person name="Curtis B.A."/>
            <person name="Zahonova K."/>
            <person name="Pipaliya S."/>
            <person name="Dacks J."/>
            <person name="Roger A.J."/>
        </authorList>
    </citation>
    <scope>NUCLEOTIDE SEQUENCE</scope>
    <source>
        <strain evidence="3">Schooner1</strain>
    </source>
</reference>
<feature type="region of interest" description="Disordered" evidence="2">
    <location>
        <begin position="438"/>
        <end position="512"/>
    </location>
</feature>
<feature type="compositionally biased region" description="Basic and acidic residues" evidence="2">
    <location>
        <begin position="85"/>
        <end position="100"/>
    </location>
</feature>
<accession>A0ABQ8Z620</accession>
<dbReference type="PROSITE" id="PS01255">
    <property type="entry name" value="FETUIN_2"/>
    <property type="match status" value="1"/>
</dbReference>
<dbReference type="Proteomes" id="UP001150062">
    <property type="component" value="Unassembled WGS sequence"/>
</dbReference>
<feature type="coiled-coil region" evidence="1">
    <location>
        <begin position="126"/>
        <end position="170"/>
    </location>
</feature>
<evidence type="ECO:0000256" key="1">
    <source>
        <dbReference type="SAM" id="Coils"/>
    </source>
</evidence>
<feature type="region of interest" description="Disordered" evidence="2">
    <location>
        <begin position="78"/>
        <end position="100"/>
    </location>
</feature>
<feature type="compositionally biased region" description="Low complexity" evidence="2">
    <location>
        <begin position="493"/>
        <end position="503"/>
    </location>
</feature>
<dbReference type="EMBL" id="JAOAOG010000047">
    <property type="protein sequence ID" value="KAJ6252320.1"/>
    <property type="molecule type" value="Genomic_DNA"/>
</dbReference>
<feature type="compositionally biased region" description="Basic and acidic residues" evidence="2">
    <location>
        <begin position="393"/>
        <end position="411"/>
    </location>
</feature>
<feature type="coiled-coil region" evidence="1">
    <location>
        <begin position="236"/>
        <end position="326"/>
    </location>
</feature>
<evidence type="ECO:0000313" key="4">
    <source>
        <dbReference type="Proteomes" id="UP001150062"/>
    </source>
</evidence>
<sequence length="780" mass="91305">MENKQAEINTLQKANLLLRDKLEKSPGQKDLNCRKTKKSSLKRTKLMKKLKKKNLHFRKQNRLLKKRIKNLRKKIQDLKNQLNEDPEKVENKEEKVHKEDQELMQNNQYIDYGNEKNDQSNKKLCNDQLKRENKDQQKEIGSLKEMLITLLSQSEENKKLLIEREKLLKEFRLKNESLSIKLNRSLEIINRQKVKIGKNFSQQSQFEMQSNGILISELKDKITRTETISDMRAVLLQDLKKQNNSLKSQIKEMFDTQFKKEQEQENRLYQHNLETKKFQNLIQNYTFQIDQLKQEANLLETRCHTLSSQNRELENKIQKNLSLKQNTCSSKSNFYENSSQLFNSLLTSLNTSKIGCNSNSQTNSKTNHNSDIDLFKTNQEIEKMEKQIQNLLNDHKENEKNKKENLKKEILEKENGNVKEIKNGNECENNTDKILLKNEKKGVDVNKKENNSTTEGTTEGPSESESESESESGNESESEVGTRSGSENESESECGSNNDNENGMGNLSDKEFIEVDYVGENINSIKQSKAKNHDNNQEKEKKVEEEGGWEEWKDTLSQSNLNGILSPLRIESVHNTPKVKKNGRVTNLFIQSLLRDFKPKEQYLQESDKENHIKKEDLEENQNKHSLDFAPKQKKIKKLIQTIKKNTPDFDLAKFAEYVKSNVPDHDYYEDLNELEQELNLFKQEFEELQDINFEKNTNIDNDLDIAIENNINKDIKNDVNPDMEEGYENGLENVNEKETNTTQQERKSSSPIEKERDLKRENKKKSVKKKNSFQNCQIY</sequence>
<feature type="compositionally biased region" description="Low complexity" evidence="2">
    <location>
        <begin position="451"/>
        <end position="461"/>
    </location>
</feature>
<feature type="compositionally biased region" description="Basic residues" evidence="2">
    <location>
        <begin position="762"/>
        <end position="772"/>
    </location>
</feature>
<feature type="region of interest" description="Disordered" evidence="2">
    <location>
        <begin position="524"/>
        <end position="551"/>
    </location>
</feature>
<feature type="region of interest" description="Disordered" evidence="2">
    <location>
        <begin position="716"/>
        <end position="780"/>
    </location>
</feature>
<proteinExistence type="predicted"/>
<feature type="region of interest" description="Disordered" evidence="2">
    <location>
        <begin position="392"/>
        <end position="411"/>
    </location>
</feature>
<feature type="coiled-coil region" evidence="1">
    <location>
        <begin position="665"/>
        <end position="692"/>
    </location>
</feature>
<organism evidence="3 4">
    <name type="scientific">Anaeramoeba flamelloides</name>
    <dbReference type="NCBI Taxonomy" id="1746091"/>
    <lineage>
        <taxon>Eukaryota</taxon>
        <taxon>Metamonada</taxon>
        <taxon>Anaeramoebidae</taxon>
        <taxon>Anaeramoeba</taxon>
    </lineage>
</organism>
<comment type="caution">
    <text evidence="3">The sequence shown here is derived from an EMBL/GenBank/DDBJ whole genome shotgun (WGS) entry which is preliminary data.</text>
</comment>